<comment type="caution">
    <text evidence="2">The sequence shown here is derived from an EMBL/GenBank/DDBJ whole genome shotgun (WGS) entry which is preliminary data.</text>
</comment>
<protein>
    <submittedName>
        <fullName evidence="2">Uncharacterized protein</fullName>
    </submittedName>
</protein>
<gene>
    <name evidence="2" type="ORF">Y036_5922</name>
</gene>
<feature type="compositionally biased region" description="Basic and acidic residues" evidence="1">
    <location>
        <begin position="353"/>
        <end position="363"/>
    </location>
</feature>
<feature type="region of interest" description="Disordered" evidence="1">
    <location>
        <begin position="325"/>
        <end position="363"/>
    </location>
</feature>
<dbReference type="EMBL" id="JQIM01000008">
    <property type="protein sequence ID" value="KGX16511.1"/>
    <property type="molecule type" value="Genomic_DNA"/>
</dbReference>
<dbReference type="AlphaFoldDB" id="A0AA40JID5"/>
<name>A0AA40JID5_BURPE</name>
<organism evidence="2 3">
    <name type="scientific">Burkholderia pseudomallei</name>
    <name type="common">Pseudomonas pseudomallei</name>
    <dbReference type="NCBI Taxonomy" id="28450"/>
    <lineage>
        <taxon>Bacteria</taxon>
        <taxon>Pseudomonadati</taxon>
        <taxon>Pseudomonadota</taxon>
        <taxon>Betaproteobacteria</taxon>
        <taxon>Burkholderiales</taxon>
        <taxon>Burkholderiaceae</taxon>
        <taxon>Burkholderia</taxon>
        <taxon>pseudomallei group</taxon>
    </lineage>
</organism>
<evidence type="ECO:0000313" key="2">
    <source>
        <dbReference type="EMBL" id="KGX16511.1"/>
    </source>
</evidence>
<reference evidence="2 3" key="1">
    <citation type="submission" date="2014-08" db="EMBL/GenBank/DDBJ databases">
        <authorList>
            <person name="Bunnell A."/>
            <person name="Chain P.S."/>
            <person name="Chertkov O."/>
            <person name="Currie B.J."/>
            <person name="Daligault H.E."/>
            <person name="Davenport K.W."/>
            <person name="Davis C."/>
            <person name="Gleasner C.D."/>
            <person name="Johnson S.L."/>
            <person name="Kaestli M."/>
            <person name="Koren S."/>
            <person name="Kunde Y.A."/>
            <person name="Mayo M."/>
            <person name="McMurry K.K."/>
            <person name="Price E.P."/>
            <person name="Reitenga K.G."/>
            <person name="Robison R."/>
            <person name="Rosovitz M.J."/>
            <person name="Sarovich D.S."/>
            <person name="Teshima H."/>
        </authorList>
    </citation>
    <scope>NUCLEOTIDE SEQUENCE [LARGE SCALE GENOMIC DNA]</scope>
    <source>
        <strain evidence="2 3">MSHR44</strain>
    </source>
</reference>
<sequence>MHRQQRVAAEFEEVVVAADALHMQQLPPDRGQCFFFCALRRFVFGAGVCVVCRRGQCAPVQLAVRRQRPRVQPHIRRRHHVARQVLRGLRSQCRDIGIARVVRDEAFLGRRRSLGRGCIRSCVFRRAIAHRRCRITRKHDHLAPPRHLRQLRLDLSQLDPETAYLHLEVVSTQIFQPPVRAPTRQIPRLIQPPTRHERIVDEPLPRQLRPVQIPPRHLHATDIQLPRHTDRRRTQPRIQHINPRIRNWTPNDIRIVVSPPNLVHRHADRGFRRPVRVEKARPTAFLGKPGIERRRTDRFAADHHAAYAGRDRPTPTQGELAKKLRGQIDDTDPLRPAQRPERLGIRQPPIGPQHERRAATQRREDLLDRSIESDVGKLQHTIGCIEFEILGQRTDLIDHARVLDHHALRCPRRSRRVDHVRKALRTDVWLVRSA</sequence>
<evidence type="ECO:0000313" key="3">
    <source>
        <dbReference type="Proteomes" id="UP000030475"/>
    </source>
</evidence>
<proteinExistence type="predicted"/>
<dbReference type="Proteomes" id="UP000030475">
    <property type="component" value="Unassembled WGS sequence"/>
</dbReference>
<evidence type="ECO:0000256" key="1">
    <source>
        <dbReference type="SAM" id="MobiDB-lite"/>
    </source>
</evidence>
<accession>A0AA40JID5</accession>
<dbReference type="AntiFam" id="ANF00178">
    <property type="entry name" value="Shadow ORF (opposite dhbF)"/>
</dbReference>